<evidence type="ECO:0000313" key="6">
    <source>
        <dbReference type="EMBL" id="KAF2249429.1"/>
    </source>
</evidence>
<dbReference type="Pfam" id="PF05199">
    <property type="entry name" value="GMC_oxred_C"/>
    <property type="match status" value="1"/>
</dbReference>
<protein>
    <submittedName>
        <fullName evidence="6">GMC oxidoreductase</fullName>
    </submittedName>
</protein>
<dbReference type="OrthoDB" id="269227at2759"/>
<dbReference type="GO" id="GO:0016614">
    <property type="term" value="F:oxidoreductase activity, acting on CH-OH group of donors"/>
    <property type="evidence" value="ECO:0007669"/>
    <property type="project" value="InterPro"/>
</dbReference>
<reference evidence="6" key="1">
    <citation type="journal article" date="2020" name="Stud. Mycol.">
        <title>101 Dothideomycetes genomes: a test case for predicting lifestyles and emergence of pathogens.</title>
        <authorList>
            <person name="Haridas S."/>
            <person name="Albert R."/>
            <person name="Binder M."/>
            <person name="Bloem J."/>
            <person name="Labutti K."/>
            <person name="Salamov A."/>
            <person name="Andreopoulos B."/>
            <person name="Baker S."/>
            <person name="Barry K."/>
            <person name="Bills G."/>
            <person name="Bluhm B."/>
            <person name="Cannon C."/>
            <person name="Castanera R."/>
            <person name="Culley D."/>
            <person name="Daum C."/>
            <person name="Ezra D."/>
            <person name="Gonzalez J."/>
            <person name="Henrissat B."/>
            <person name="Kuo A."/>
            <person name="Liang C."/>
            <person name="Lipzen A."/>
            <person name="Lutzoni F."/>
            <person name="Magnuson J."/>
            <person name="Mondo S."/>
            <person name="Nolan M."/>
            <person name="Ohm R."/>
            <person name="Pangilinan J."/>
            <person name="Park H.-J."/>
            <person name="Ramirez L."/>
            <person name="Alfaro M."/>
            <person name="Sun H."/>
            <person name="Tritt A."/>
            <person name="Yoshinaga Y."/>
            <person name="Zwiers L.-H."/>
            <person name="Turgeon B."/>
            <person name="Goodwin S."/>
            <person name="Spatafora J."/>
            <person name="Crous P."/>
            <person name="Grigoriev I."/>
        </authorList>
    </citation>
    <scope>NUCLEOTIDE SEQUENCE</scope>
    <source>
        <strain evidence="6">CBS 122368</strain>
    </source>
</reference>
<accession>A0A6A6IGT9</accession>
<dbReference type="RefSeq" id="XP_033684433.1">
    <property type="nucleotide sequence ID" value="XM_033824945.1"/>
</dbReference>
<organism evidence="6 7">
    <name type="scientific">Trematosphaeria pertusa</name>
    <dbReference type="NCBI Taxonomy" id="390896"/>
    <lineage>
        <taxon>Eukaryota</taxon>
        <taxon>Fungi</taxon>
        <taxon>Dikarya</taxon>
        <taxon>Ascomycota</taxon>
        <taxon>Pezizomycotina</taxon>
        <taxon>Dothideomycetes</taxon>
        <taxon>Pleosporomycetidae</taxon>
        <taxon>Pleosporales</taxon>
        <taxon>Massarineae</taxon>
        <taxon>Trematosphaeriaceae</taxon>
        <taxon>Trematosphaeria</taxon>
    </lineage>
</organism>
<dbReference type="SUPFAM" id="SSF51905">
    <property type="entry name" value="FAD/NAD(P)-binding domain"/>
    <property type="match status" value="1"/>
</dbReference>
<evidence type="ECO:0000313" key="7">
    <source>
        <dbReference type="Proteomes" id="UP000800094"/>
    </source>
</evidence>
<dbReference type="InterPro" id="IPR036188">
    <property type="entry name" value="FAD/NAD-bd_sf"/>
</dbReference>
<dbReference type="PIRSF" id="PIRSF000137">
    <property type="entry name" value="Alcohol_oxidase"/>
    <property type="match status" value="1"/>
</dbReference>
<dbReference type="AlphaFoldDB" id="A0A6A6IGT9"/>
<gene>
    <name evidence="6" type="ORF">BU26DRAFT_457482</name>
</gene>
<dbReference type="GeneID" id="54578275"/>
<dbReference type="InterPro" id="IPR000172">
    <property type="entry name" value="GMC_OxRdtase_N"/>
</dbReference>
<dbReference type="SUPFAM" id="SSF54373">
    <property type="entry name" value="FAD-linked reductases, C-terminal domain"/>
    <property type="match status" value="1"/>
</dbReference>
<evidence type="ECO:0000256" key="2">
    <source>
        <dbReference type="PIRSR" id="PIRSR000137-1"/>
    </source>
</evidence>
<keyword evidence="3" id="KW-0274">FAD</keyword>
<dbReference type="InterPro" id="IPR012132">
    <property type="entry name" value="GMC_OxRdtase"/>
</dbReference>
<feature type="active site" description="Proton donor" evidence="2">
    <location>
        <position position="490"/>
    </location>
</feature>
<evidence type="ECO:0000259" key="5">
    <source>
        <dbReference type="Pfam" id="PF05199"/>
    </source>
</evidence>
<feature type="domain" description="Glucose-methanol-choline oxidoreductase C-terminal" evidence="5">
    <location>
        <begin position="402"/>
        <end position="537"/>
    </location>
</feature>
<keyword evidence="3" id="KW-0285">Flavoprotein</keyword>
<dbReference type="PANTHER" id="PTHR11552:SF123">
    <property type="entry name" value="GMC OXIDOREDUCTASE (AFU_ORTHOLOGUE AFUA_2G01770)-RELATED"/>
    <property type="match status" value="1"/>
</dbReference>
<dbReference type="Proteomes" id="UP000800094">
    <property type="component" value="Unassembled WGS sequence"/>
</dbReference>
<evidence type="ECO:0000256" key="1">
    <source>
        <dbReference type="ARBA" id="ARBA00010790"/>
    </source>
</evidence>
<sequence>MSIMADVIIVGGGTAGSVLASRLHQRKPPLSIILIEAGPDPSNHPHVSNPAEAALLHNSDLDWKYSTVPQKHLDGEPKYNCAIKALSGGTVINSGGWIRGDALDYDEWARDVNDQRWSYDGLLPYFKRSEKHFNANADVSQHGLDGPIHTMSVSASGRRYPLRDTILNLWKHLGLDYIPDANNGRPQGIADLVENWRDGKRQIASSVYSLDGVKVLTDTLVRRVLLNEEKVAVGVELANGEKLMVKPNGQVVVSTGSYRTPQVLMLSSIGDPVQLSQHGVATTVELPEVGRNLHDHLLMYRYWKLRHPEKGVALGSPKFTGLNYDKGGPADFLVTAPIPIKPLKAAIEKDEGPVSDDHPCLKGPRSHLEMNLIYGAFGSESLGLTIPLDGTSIMTYYMGCLPTSRGSVTLGSNDPAAPPVIDPNYYATETDKHVMREGFRMHSRLMLDTPEGKELVEGEHTPPGFPTLNADATDTDIDARVKLGGSTVFHPGGTAAMGKVVDGSLKVYGMKNLRVVDASVIPKPLASHYQVIVYAIAEQAADIILSEEF</sequence>
<name>A0A6A6IGT9_9PLEO</name>
<dbReference type="PANTHER" id="PTHR11552">
    <property type="entry name" value="GLUCOSE-METHANOL-CHOLINE GMC OXIDOREDUCTASE"/>
    <property type="match status" value="1"/>
</dbReference>
<keyword evidence="7" id="KW-1185">Reference proteome</keyword>
<comment type="similarity">
    <text evidence="1">Belongs to the GMC oxidoreductase family.</text>
</comment>
<dbReference type="EMBL" id="ML987195">
    <property type="protein sequence ID" value="KAF2249429.1"/>
    <property type="molecule type" value="Genomic_DNA"/>
</dbReference>
<feature type="domain" description="Glucose-methanol-choline oxidoreductase N-terminal" evidence="4">
    <location>
        <begin position="6"/>
        <end position="297"/>
    </location>
</feature>
<feature type="active site" description="Proton acceptor" evidence="2">
    <location>
        <position position="528"/>
    </location>
</feature>
<evidence type="ECO:0000259" key="4">
    <source>
        <dbReference type="Pfam" id="PF00732"/>
    </source>
</evidence>
<dbReference type="Gene3D" id="3.50.50.60">
    <property type="entry name" value="FAD/NAD(P)-binding domain"/>
    <property type="match status" value="1"/>
</dbReference>
<proteinExistence type="inferred from homology"/>
<dbReference type="InterPro" id="IPR007867">
    <property type="entry name" value="GMC_OxRtase_C"/>
</dbReference>
<evidence type="ECO:0000256" key="3">
    <source>
        <dbReference type="PIRSR" id="PIRSR000137-2"/>
    </source>
</evidence>
<feature type="binding site" evidence="3">
    <location>
        <position position="221"/>
    </location>
    <ligand>
        <name>FAD</name>
        <dbReference type="ChEBI" id="CHEBI:57692"/>
    </ligand>
</feature>
<comment type="cofactor">
    <cofactor evidence="3">
        <name>FAD</name>
        <dbReference type="ChEBI" id="CHEBI:57692"/>
    </cofactor>
</comment>
<dbReference type="GO" id="GO:0050660">
    <property type="term" value="F:flavin adenine dinucleotide binding"/>
    <property type="evidence" value="ECO:0007669"/>
    <property type="project" value="InterPro"/>
</dbReference>
<dbReference type="Gene3D" id="3.30.560.10">
    <property type="entry name" value="Glucose Oxidase, domain 3"/>
    <property type="match status" value="1"/>
</dbReference>
<dbReference type="Pfam" id="PF00732">
    <property type="entry name" value="GMC_oxred_N"/>
    <property type="match status" value="1"/>
</dbReference>